<reference evidence="1 2" key="1">
    <citation type="submission" date="2020-08" db="EMBL/GenBank/DDBJ databases">
        <title>Genomic Encyclopedia of Type Strains, Phase IV (KMG-V): Genome sequencing to study the core and pangenomes of soil and plant-associated prokaryotes.</title>
        <authorList>
            <person name="Whitman W."/>
        </authorList>
    </citation>
    <scope>NUCLEOTIDE SEQUENCE [LARGE SCALE GENOMIC DNA]</scope>
    <source>
        <strain evidence="1 2">SEMIA 414</strain>
    </source>
</reference>
<evidence type="ECO:0000313" key="2">
    <source>
        <dbReference type="Proteomes" id="UP000533724"/>
    </source>
</evidence>
<protein>
    <submittedName>
        <fullName evidence="1">Uncharacterized protein</fullName>
    </submittedName>
</protein>
<organism evidence="1 2">
    <name type="scientific">Rhizobium esperanzae</name>
    <dbReference type="NCBI Taxonomy" id="1967781"/>
    <lineage>
        <taxon>Bacteria</taxon>
        <taxon>Pseudomonadati</taxon>
        <taxon>Pseudomonadota</taxon>
        <taxon>Alphaproteobacteria</taxon>
        <taxon>Hyphomicrobiales</taxon>
        <taxon>Rhizobiaceae</taxon>
        <taxon>Rhizobium/Agrobacterium group</taxon>
        <taxon>Rhizobium</taxon>
    </lineage>
</organism>
<evidence type="ECO:0000313" key="1">
    <source>
        <dbReference type="EMBL" id="MBB4437378.1"/>
    </source>
</evidence>
<accession>A0A7W6XSL9</accession>
<dbReference type="AlphaFoldDB" id="A0A7W6XSL9"/>
<dbReference type="RefSeq" id="WP_184497656.1">
    <property type="nucleotide sequence ID" value="NZ_JACIHI010000001.1"/>
</dbReference>
<gene>
    <name evidence="1" type="ORF">GGE15_000609</name>
</gene>
<dbReference type="Proteomes" id="UP000533724">
    <property type="component" value="Unassembled WGS sequence"/>
</dbReference>
<comment type="caution">
    <text evidence="1">The sequence shown here is derived from an EMBL/GenBank/DDBJ whole genome shotgun (WGS) entry which is preliminary data.</text>
</comment>
<dbReference type="EMBL" id="JACIHI010000001">
    <property type="protein sequence ID" value="MBB4437378.1"/>
    <property type="molecule type" value="Genomic_DNA"/>
</dbReference>
<name>A0A7W6XSL9_9HYPH</name>
<proteinExistence type="predicted"/>
<sequence>MSDKNSTDTEQFLGWHRGKKVGVICEDCELLRFYDGSELFEKYDNINMPSLLPKLAKELGCERTENSFYERCRMTYHHKPDVWARKMGYVPRDEIQAEDRTFGDLPEWEGLVAFCRNADCKRKQSLDRWALQKRLGKDTKISAIGPRLKCKCGHRGANIVIGYVSR</sequence>